<keyword evidence="1" id="KW-0489">Methyltransferase</keyword>
<dbReference type="GO" id="GO:0008168">
    <property type="term" value="F:methyltransferase activity"/>
    <property type="evidence" value="ECO:0007669"/>
    <property type="project" value="UniProtKB-KW"/>
</dbReference>
<keyword evidence="1" id="KW-0808">Transferase</keyword>
<organism evidence="1">
    <name type="scientific">Roseihalotalea indica</name>
    <dbReference type="NCBI Taxonomy" id="2867963"/>
    <lineage>
        <taxon>Bacteria</taxon>
        <taxon>Pseudomonadati</taxon>
        <taxon>Bacteroidota</taxon>
        <taxon>Cytophagia</taxon>
        <taxon>Cytophagales</taxon>
        <taxon>Catalimonadaceae</taxon>
        <taxon>Roseihalotalea</taxon>
    </lineage>
</organism>
<evidence type="ECO:0000313" key="1">
    <source>
        <dbReference type="EMBL" id="WKN37349.1"/>
    </source>
</evidence>
<reference evidence="1" key="1">
    <citation type="journal article" date="2023" name="Comput. Struct. Biotechnol. J.">
        <title>Discovery of a novel marine Bacteroidetes with a rich repertoire of carbohydrate-active enzymes.</title>
        <authorList>
            <person name="Chen B."/>
            <person name="Liu G."/>
            <person name="Chen Q."/>
            <person name="Wang H."/>
            <person name="Liu L."/>
            <person name="Tang K."/>
        </authorList>
    </citation>
    <scope>NUCLEOTIDE SEQUENCE</scope>
    <source>
        <strain evidence="1">TK19036</strain>
    </source>
</reference>
<sequence length="235" mass="27238">MISAPDVYGQALSDYFYESSYETLWVHTSYGTREEMPVDWFFREPDEFPEVEQYALSLCQGKVLDIGAGVGVHVLALQEQGFDVLALEQSELCSNIMHDCGVRQVLTMPYQNYHGPRVDTILLLMNGIGLVGNIPGLQEFLGWAKHHIQPEGQLLFDSSDVAYLFDDTPIPTDYYYGEIQFQYEYREKYGDWFSWLYVDFNTLVQVAQQEGWEVQQIFEDETQQYLVRLTLSDSR</sequence>
<protein>
    <submittedName>
        <fullName evidence="1">Class I SAM-dependent methyltransferase</fullName>
    </submittedName>
</protein>
<dbReference type="EMBL" id="CP120682">
    <property type="protein sequence ID" value="WKN37349.1"/>
    <property type="molecule type" value="Genomic_DNA"/>
</dbReference>
<dbReference type="SUPFAM" id="SSF53335">
    <property type="entry name" value="S-adenosyl-L-methionine-dependent methyltransferases"/>
    <property type="match status" value="1"/>
</dbReference>
<reference evidence="1" key="2">
    <citation type="journal article" date="2024" name="Antonie Van Leeuwenhoek">
        <title>Roseihalotalea indica gen. nov., sp. nov., a halophilic Bacteroidetes from mesopelagic Southwest Indian Ocean with higher carbohydrate metabolic potential.</title>
        <authorList>
            <person name="Chen B."/>
            <person name="Zhang M."/>
            <person name="Lin D."/>
            <person name="Ye J."/>
            <person name="Tang K."/>
        </authorList>
    </citation>
    <scope>NUCLEOTIDE SEQUENCE</scope>
    <source>
        <strain evidence="1">TK19036</strain>
    </source>
</reference>
<accession>A0AA49GTJ1</accession>
<name>A0AA49GTJ1_9BACT</name>
<dbReference type="AlphaFoldDB" id="A0AA49GTJ1"/>
<dbReference type="Gene3D" id="2.20.25.110">
    <property type="entry name" value="S-adenosyl-L-methionine-dependent methyltransferases"/>
    <property type="match status" value="1"/>
</dbReference>
<dbReference type="GO" id="GO:0032259">
    <property type="term" value="P:methylation"/>
    <property type="evidence" value="ECO:0007669"/>
    <property type="project" value="UniProtKB-KW"/>
</dbReference>
<dbReference type="InterPro" id="IPR029063">
    <property type="entry name" value="SAM-dependent_MTases_sf"/>
</dbReference>
<proteinExistence type="predicted"/>
<gene>
    <name evidence="1" type="ORF">K4G66_01335</name>
</gene>
<dbReference type="Gene3D" id="3.40.50.150">
    <property type="entry name" value="Vaccinia Virus protein VP39"/>
    <property type="match status" value="1"/>
</dbReference>